<dbReference type="SUPFAM" id="SSF101756">
    <property type="entry name" value="Hypothetical protein YgiW"/>
    <property type="match status" value="1"/>
</dbReference>
<proteinExistence type="predicted"/>
<evidence type="ECO:0000256" key="1">
    <source>
        <dbReference type="SAM" id="MobiDB-lite"/>
    </source>
</evidence>
<evidence type="ECO:0008006" key="4">
    <source>
        <dbReference type="Google" id="ProtNLM"/>
    </source>
</evidence>
<name>A0ABS2D4P6_9SPHN</name>
<protein>
    <recommendedName>
        <fullName evidence="4">DUF5666 domain-containing protein</fullName>
    </recommendedName>
</protein>
<organism evidence="2 3">
    <name type="scientific">Sphingomonas longa</name>
    <dbReference type="NCBI Taxonomy" id="2778730"/>
    <lineage>
        <taxon>Bacteria</taxon>
        <taxon>Pseudomonadati</taxon>
        <taxon>Pseudomonadota</taxon>
        <taxon>Alphaproteobacteria</taxon>
        <taxon>Sphingomonadales</taxon>
        <taxon>Sphingomonadaceae</taxon>
        <taxon>Sphingomonas</taxon>
    </lineage>
</organism>
<sequence>MPLPTFTTKTRAAIAAVVLLAAGGTAGIVAGHALDPSIEMAPMRPVPIRSLVASDTGVVTVRARVAEVFGNKFIADDGTGRALVDLGRAGDDTALVTAGQTVGVQGRYDRGMLRASFLIDGANKVSSLRPIGPPPGRGRGPGGGPEGGPDHRGPKGPRGDAPPPPLAGAALPAPAGAPAAAAPAEPAA</sequence>
<comment type="caution">
    <text evidence="2">The sequence shown here is derived from an EMBL/GenBank/DDBJ whole genome shotgun (WGS) entry which is preliminary data.</text>
</comment>
<evidence type="ECO:0000313" key="2">
    <source>
        <dbReference type="EMBL" id="MBM6575869.1"/>
    </source>
</evidence>
<dbReference type="RefSeq" id="WP_204195982.1">
    <property type="nucleotide sequence ID" value="NZ_JAFEMC010000001.1"/>
</dbReference>
<dbReference type="InterPro" id="IPR036700">
    <property type="entry name" value="BOBF_sf"/>
</dbReference>
<reference evidence="2 3" key="1">
    <citation type="submission" date="2020-12" db="EMBL/GenBank/DDBJ databases">
        <title>Sphingomonas sp.</title>
        <authorList>
            <person name="Kim M.K."/>
        </authorList>
    </citation>
    <scope>NUCLEOTIDE SEQUENCE [LARGE SCALE GENOMIC DNA]</scope>
    <source>
        <strain evidence="2 3">BT552</strain>
    </source>
</reference>
<keyword evidence="3" id="KW-1185">Reference proteome</keyword>
<dbReference type="Proteomes" id="UP000763641">
    <property type="component" value="Unassembled WGS sequence"/>
</dbReference>
<dbReference type="EMBL" id="JAFEMC010000001">
    <property type="protein sequence ID" value="MBM6575869.1"/>
    <property type="molecule type" value="Genomic_DNA"/>
</dbReference>
<evidence type="ECO:0000313" key="3">
    <source>
        <dbReference type="Proteomes" id="UP000763641"/>
    </source>
</evidence>
<gene>
    <name evidence="2" type="ORF">ILT43_05750</name>
</gene>
<feature type="compositionally biased region" description="Low complexity" evidence="1">
    <location>
        <begin position="167"/>
        <end position="188"/>
    </location>
</feature>
<accession>A0ABS2D4P6</accession>
<feature type="region of interest" description="Disordered" evidence="1">
    <location>
        <begin position="125"/>
        <end position="188"/>
    </location>
</feature>
<feature type="compositionally biased region" description="Gly residues" evidence="1">
    <location>
        <begin position="137"/>
        <end position="147"/>
    </location>
</feature>